<accession>A0AAV4VVL0</accession>
<organism evidence="1 2">
    <name type="scientific">Caerostris extrusa</name>
    <name type="common">Bark spider</name>
    <name type="synonym">Caerostris bankana</name>
    <dbReference type="NCBI Taxonomy" id="172846"/>
    <lineage>
        <taxon>Eukaryota</taxon>
        <taxon>Metazoa</taxon>
        <taxon>Ecdysozoa</taxon>
        <taxon>Arthropoda</taxon>
        <taxon>Chelicerata</taxon>
        <taxon>Arachnida</taxon>
        <taxon>Araneae</taxon>
        <taxon>Araneomorphae</taxon>
        <taxon>Entelegynae</taxon>
        <taxon>Araneoidea</taxon>
        <taxon>Araneidae</taxon>
        <taxon>Caerostris</taxon>
    </lineage>
</organism>
<protein>
    <submittedName>
        <fullName evidence="1">Uncharacterized protein</fullName>
    </submittedName>
</protein>
<dbReference type="AlphaFoldDB" id="A0AAV4VVL0"/>
<proteinExistence type="predicted"/>
<reference evidence="1 2" key="1">
    <citation type="submission" date="2021-06" db="EMBL/GenBank/DDBJ databases">
        <title>Caerostris extrusa draft genome.</title>
        <authorList>
            <person name="Kono N."/>
            <person name="Arakawa K."/>
        </authorList>
    </citation>
    <scope>NUCLEOTIDE SEQUENCE [LARGE SCALE GENOMIC DNA]</scope>
</reference>
<dbReference type="Proteomes" id="UP001054945">
    <property type="component" value="Unassembled WGS sequence"/>
</dbReference>
<name>A0AAV4VVL0_CAEEX</name>
<keyword evidence="2" id="KW-1185">Reference proteome</keyword>
<gene>
    <name evidence="1" type="ORF">CEXT_301941</name>
</gene>
<evidence type="ECO:0000313" key="2">
    <source>
        <dbReference type="Proteomes" id="UP001054945"/>
    </source>
</evidence>
<comment type="caution">
    <text evidence="1">The sequence shown here is derived from an EMBL/GenBank/DDBJ whole genome shotgun (WGS) entry which is preliminary data.</text>
</comment>
<sequence length="130" mass="14368">MGIAGRDIGIELMEYGHRVMKYGIGVMEYGYQVMKYGSIAGKRVYMVSGDGMWASPAGEHGYPRKDYMGISIYMPNPTPTGYIAMGVMAYGITGRIHRYALSDGIWVSPARNLGYQVVKYGYGRKNMAIG</sequence>
<evidence type="ECO:0000313" key="1">
    <source>
        <dbReference type="EMBL" id="GIY74496.1"/>
    </source>
</evidence>
<dbReference type="EMBL" id="BPLR01015223">
    <property type="protein sequence ID" value="GIY74496.1"/>
    <property type="molecule type" value="Genomic_DNA"/>
</dbReference>